<dbReference type="OrthoDB" id="5545891at2759"/>
<keyword evidence="3" id="KW-1185">Reference proteome</keyword>
<dbReference type="AlphaFoldDB" id="A0A2T9YRG4"/>
<feature type="region of interest" description="Disordered" evidence="1">
    <location>
        <begin position="910"/>
        <end position="929"/>
    </location>
</feature>
<reference evidence="2 3" key="1">
    <citation type="journal article" date="2018" name="MBio">
        <title>Comparative Genomics Reveals the Core Gene Toolbox for the Fungus-Insect Symbiosis.</title>
        <authorList>
            <person name="Wang Y."/>
            <person name="Stata M."/>
            <person name="Wang W."/>
            <person name="Stajich J.E."/>
            <person name="White M.M."/>
            <person name="Moncalvo J.M."/>
        </authorList>
    </citation>
    <scope>NUCLEOTIDE SEQUENCE [LARGE SCALE GENOMIC DNA]</scope>
    <source>
        <strain evidence="2 3">SWE-8-4</strain>
    </source>
</reference>
<accession>A0A2T9YRG4</accession>
<sequence length="1144" mass="128997">MDPPLSSGITYAKATVKKKTVKRVSVKHLLYENLAQEPIIMLTMFGGKDRLGLDLTNFKGKEDEVVDTISNEITLDNASYSHSKKSNKMFIDFDCAVDAKNFKQKKIQFEGRQIILSETFELNNEIKNINIPSYEGKSFNKLISGIKENLLPHGKIMDMTVLVDSNGVKLNNNVKIIFKISPKKSIPAFLKVENAVFSLLYQDAPEVCNYCKSENHSINNCEKIKEKEQRILKRAGEEKKGRGKGGFDLSTFKLAEEKLIQDTNKRKKVANKLSTKHNLPAEKAGGLMYQLMGTQAPAGQDQVKLLTELVKQLLRKRENNQRSGDSYITTRIPVTDLLVYSELTKALPSFNKDFFKLPLTKEKRKMAIYSCSKTSSMNYNPPPLNNSAISATKKTDSALYGIQLALTQATRPIDYYVHRIIQKNSGLNTAEDSATLFASTMRALLADIAATVTQARIDNLHRVLDLPGKPTELIKTKIKPLIVQKALDALLAKKPTVNIQRARPFCRRQQYTISTDTYSSNTATAPSSSAATTEAGFNNRTSDRQANFCGRGLVQTNRKPMGLEHSIKGIHNFLQEPPLSRIDSDNTNSEVGGTCCKPKGLTAKKAETRSKQNFNRGPQACIRLEESEQICSRSELQNGNTVFNMPNDTTQGLHDRPTQRSEQEIERWSNDIEMLGKLYWKRSSNVNSFSSGTLHALTPIRVEEQQPKQIKLLDINCYANGACNIELATLEESTKIMGWPLFSPRDARNQNIHQCQQYSMGNSYNTTSLAYVKKFGETTFPKLLQIAEQIWSHCLRINTCPQTHCSDRMVVIRPSICNSEQDIWTSRHRPVCINREQEGRNLPQLVSGQQSSRLEFNGIQLVQVKKSIRLPSIKLNIADNSESLTGTTDDNVSNTNVEISNLVSGCNRSIDVPTYTPPGNDSGTRPPKRKIFAPQEQALVIDGLENQRRTSKNKIIVSNKRCLKCRSRYSATQQRFFNWRTSYRITSAISAPLIVNYLAESYKKNKIKSSPVRAYKSALMMLVYSLKELKNSQLLEDFFAALDDSSLTSFVRPHSDTVLCPVNTYEVYKQRIDSNPCHTPHTNNTKYPYTKDPRNWCTLAASSGVFSDDIVFYAFWSNYTIFDSYYQLSRDSTNSLTESILPLK</sequence>
<protein>
    <submittedName>
        <fullName evidence="2">Uncharacterized protein</fullName>
    </submittedName>
</protein>
<proteinExistence type="predicted"/>
<dbReference type="EMBL" id="MBFR01000072">
    <property type="protein sequence ID" value="PVU94844.1"/>
    <property type="molecule type" value="Genomic_DNA"/>
</dbReference>
<evidence type="ECO:0000313" key="2">
    <source>
        <dbReference type="EMBL" id="PVU94844.1"/>
    </source>
</evidence>
<feature type="compositionally biased region" description="Basic and acidic residues" evidence="1">
    <location>
        <begin position="653"/>
        <end position="663"/>
    </location>
</feature>
<feature type="region of interest" description="Disordered" evidence="1">
    <location>
        <begin position="517"/>
        <end position="542"/>
    </location>
</feature>
<evidence type="ECO:0000256" key="1">
    <source>
        <dbReference type="SAM" id="MobiDB-lite"/>
    </source>
</evidence>
<feature type="compositionally biased region" description="Low complexity" evidence="1">
    <location>
        <begin position="517"/>
        <end position="535"/>
    </location>
</feature>
<feature type="region of interest" description="Disordered" evidence="1">
    <location>
        <begin position="639"/>
        <end position="663"/>
    </location>
</feature>
<organism evidence="2 3">
    <name type="scientific">Smittium simulii</name>
    <dbReference type="NCBI Taxonomy" id="133385"/>
    <lineage>
        <taxon>Eukaryota</taxon>
        <taxon>Fungi</taxon>
        <taxon>Fungi incertae sedis</taxon>
        <taxon>Zoopagomycota</taxon>
        <taxon>Kickxellomycotina</taxon>
        <taxon>Harpellomycetes</taxon>
        <taxon>Harpellales</taxon>
        <taxon>Legeriomycetaceae</taxon>
        <taxon>Smittium</taxon>
    </lineage>
</organism>
<evidence type="ECO:0000313" key="3">
    <source>
        <dbReference type="Proteomes" id="UP000245383"/>
    </source>
</evidence>
<dbReference type="STRING" id="133385.A0A2T9YRG4"/>
<comment type="caution">
    <text evidence="2">The sequence shown here is derived from an EMBL/GenBank/DDBJ whole genome shotgun (WGS) entry which is preliminary data.</text>
</comment>
<feature type="compositionally biased region" description="Polar residues" evidence="1">
    <location>
        <begin position="639"/>
        <end position="652"/>
    </location>
</feature>
<name>A0A2T9YRG4_9FUNG</name>
<dbReference type="Proteomes" id="UP000245383">
    <property type="component" value="Unassembled WGS sequence"/>
</dbReference>
<gene>
    <name evidence="2" type="ORF">BB561_002226</name>
</gene>